<keyword evidence="2" id="KW-1185">Reference proteome</keyword>
<comment type="caution">
    <text evidence="1">The sequence shown here is derived from an EMBL/GenBank/DDBJ whole genome shotgun (WGS) entry which is preliminary data.</text>
</comment>
<name>A0A5B7D217_PORTR</name>
<gene>
    <name evidence="1" type="ORF">E2C01_008499</name>
</gene>
<sequence length="109" mass="12414">MFYDDSSSANRNFVPLKAPSVVGHLRTHEKRVALVLQTRIQAINVEKRLVFVFIIRQTDTLGHLLQHCTHILPLTPTAHLPGQPRQAYERLALCSNGVCKQKGLLYWDL</sequence>
<dbReference type="Proteomes" id="UP000324222">
    <property type="component" value="Unassembled WGS sequence"/>
</dbReference>
<dbReference type="AlphaFoldDB" id="A0A5B7D217"/>
<organism evidence="1 2">
    <name type="scientific">Portunus trituberculatus</name>
    <name type="common">Swimming crab</name>
    <name type="synonym">Neptunus trituberculatus</name>
    <dbReference type="NCBI Taxonomy" id="210409"/>
    <lineage>
        <taxon>Eukaryota</taxon>
        <taxon>Metazoa</taxon>
        <taxon>Ecdysozoa</taxon>
        <taxon>Arthropoda</taxon>
        <taxon>Crustacea</taxon>
        <taxon>Multicrustacea</taxon>
        <taxon>Malacostraca</taxon>
        <taxon>Eumalacostraca</taxon>
        <taxon>Eucarida</taxon>
        <taxon>Decapoda</taxon>
        <taxon>Pleocyemata</taxon>
        <taxon>Brachyura</taxon>
        <taxon>Eubrachyura</taxon>
        <taxon>Portunoidea</taxon>
        <taxon>Portunidae</taxon>
        <taxon>Portuninae</taxon>
        <taxon>Portunus</taxon>
    </lineage>
</organism>
<proteinExistence type="predicted"/>
<reference evidence="1 2" key="1">
    <citation type="submission" date="2019-05" db="EMBL/GenBank/DDBJ databases">
        <title>Another draft genome of Portunus trituberculatus and its Hox gene families provides insights of decapod evolution.</title>
        <authorList>
            <person name="Jeong J.-H."/>
            <person name="Song I."/>
            <person name="Kim S."/>
            <person name="Choi T."/>
            <person name="Kim D."/>
            <person name="Ryu S."/>
            <person name="Kim W."/>
        </authorList>
    </citation>
    <scope>NUCLEOTIDE SEQUENCE [LARGE SCALE GENOMIC DNA]</scope>
    <source>
        <tissue evidence="1">Muscle</tissue>
    </source>
</reference>
<accession>A0A5B7D217</accession>
<dbReference type="EMBL" id="VSRR010000448">
    <property type="protein sequence ID" value="MPC15700.1"/>
    <property type="molecule type" value="Genomic_DNA"/>
</dbReference>
<evidence type="ECO:0000313" key="1">
    <source>
        <dbReference type="EMBL" id="MPC15700.1"/>
    </source>
</evidence>
<protein>
    <submittedName>
        <fullName evidence="1">Uncharacterized protein</fullName>
    </submittedName>
</protein>
<evidence type="ECO:0000313" key="2">
    <source>
        <dbReference type="Proteomes" id="UP000324222"/>
    </source>
</evidence>